<dbReference type="CDD" id="cd02440">
    <property type="entry name" value="AdoMet_MTases"/>
    <property type="match status" value="1"/>
</dbReference>
<accession>A0ABS2CLD9</accession>
<dbReference type="Gene3D" id="3.40.50.150">
    <property type="entry name" value="Vaccinia Virus protein VP39"/>
    <property type="match status" value="1"/>
</dbReference>
<dbReference type="Pfam" id="PF13489">
    <property type="entry name" value="Methyltransf_23"/>
    <property type="match status" value="1"/>
</dbReference>
<comment type="caution">
    <text evidence="1">The sequence shown here is derived from an EMBL/GenBank/DDBJ whole genome shotgun (WGS) entry which is preliminary data.</text>
</comment>
<dbReference type="Proteomes" id="UP001430172">
    <property type="component" value="Unassembled WGS sequence"/>
</dbReference>
<keyword evidence="1" id="KW-0489">Methyltransferase</keyword>
<dbReference type="RefSeq" id="WP_204131148.1">
    <property type="nucleotide sequence ID" value="NZ_JAFDVD010000009.1"/>
</dbReference>
<proteinExistence type="predicted"/>
<keyword evidence="1" id="KW-0808">Transferase</keyword>
<dbReference type="EMBL" id="JAFDVD010000009">
    <property type="protein sequence ID" value="MBM6400679.1"/>
    <property type="molecule type" value="Genomic_DNA"/>
</dbReference>
<evidence type="ECO:0000313" key="1">
    <source>
        <dbReference type="EMBL" id="MBM6400679.1"/>
    </source>
</evidence>
<dbReference type="InterPro" id="IPR029063">
    <property type="entry name" value="SAM-dependent_MTases_sf"/>
</dbReference>
<keyword evidence="2" id="KW-1185">Reference proteome</keyword>
<reference evidence="1" key="1">
    <citation type="submission" date="2021-02" db="EMBL/GenBank/DDBJ databases">
        <title>Phycicoccus sp. MQZ13P-5T, whole genome shotgun sequence.</title>
        <authorList>
            <person name="Tuo L."/>
        </authorList>
    </citation>
    <scope>NUCLEOTIDE SEQUENCE</scope>
    <source>
        <strain evidence="1">MQZ13P-5</strain>
    </source>
</reference>
<gene>
    <name evidence="1" type="ORF">JQN70_09810</name>
</gene>
<protein>
    <submittedName>
        <fullName evidence="1">Class I SAM-dependent methyltransferase</fullName>
    </submittedName>
</protein>
<organism evidence="1 2">
    <name type="scientific">Phycicoccus sonneratiae</name>
    <dbReference type="NCBI Taxonomy" id="2807628"/>
    <lineage>
        <taxon>Bacteria</taxon>
        <taxon>Bacillati</taxon>
        <taxon>Actinomycetota</taxon>
        <taxon>Actinomycetes</taxon>
        <taxon>Micrococcales</taxon>
        <taxon>Intrasporangiaceae</taxon>
        <taxon>Phycicoccus</taxon>
    </lineage>
</organism>
<name>A0ABS2CLD9_9MICO</name>
<dbReference type="PANTHER" id="PTHR43861">
    <property type="entry name" value="TRANS-ACONITATE 2-METHYLTRANSFERASE-RELATED"/>
    <property type="match status" value="1"/>
</dbReference>
<dbReference type="GO" id="GO:0032259">
    <property type="term" value="P:methylation"/>
    <property type="evidence" value="ECO:0007669"/>
    <property type="project" value="UniProtKB-KW"/>
</dbReference>
<sequence length="222" mass="24992">MKTFTRYSSYTGLRPEIFRRIGSDRREVLDVGCANGTLGDAVKQRQGARVTGVEYDEALATEARGRLDRVITGDLNQLEDITGQLEGPYDCMVFADVLEHLQDPWGVLEAFTEHLTPDGEVVISLPNVGHLATFTTVFLRRTWPRRDRGLHDSTHLRWFARKDIEQLLEGASLRPVSWKRSQRFVDAPVALNKGALLVGWVPGLRDLLTYQFVVVARRGAST</sequence>
<dbReference type="GO" id="GO:0008168">
    <property type="term" value="F:methyltransferase activity"/>
    <property type="evidence" value="ECO:0007669"/>
    <property type="project" value="UniProtKB-KW"/>
</dbReference>
<dbReference type="SUPFAM" id="SSF53335">
    <property type="entry name" value="S-adenosyl-L-methionine-dependent methyltransferases"/>
    <property type="match status" value="1"/>
</dbReference>
<evidence type="ECO:0000313" key="2">
    <source>
        <dbReference type="Proteomes" id="UP001430172"/>
    </source>
</evidence>